<sequence length="103" mass="11795">FGAPMARACFEIILATRSEMTPRSASRERLMEVARQLSDMSDDLLARAVRGRRPPKRTHLVLTAALRGFTFELMQVPSDHDYQRERDALVEILSAYLARFDRA</sequence>
<accession>X0XL26</accession>
<gene>
    <name evidence="1" type="ORF">S01H1_81611</name>
</gene>
<organism evidence="1">
    <name type="scientific">marine sediment metagenome</name>
    <dbReference type="NCBI Taxonomy" id="412755"/>
    <lineage>
        <taxon>unclassified sequences</taxon>
        <taxon>metagenomes</taxon>
        <taxon>ecological metagenomes</taxon>
    </lineage>
</organism>
<evidence type="ECO:0000313" key="1">
    <source>
        <dbReference type="EMBL" id="GAG43880.1"/>
    </source>
</evidence>
<feature type="non-terminal residue" evidence="1">
    <location>
        <position position="1"/>
    </location>
</feature>
<reference evidence="1" key="1">
    <citation type="journal article" date="2014" name="Front. Microbiol.">
        <title>High frequency of phylogenetically diverse reductive dehalogenase-homologous genes in deep subseafloor sedimentary metagenomes.</title>
        <authorList>
            <person name="Kawai M."/>
            <person name="Futagami T."/>
            <person name="Toyoda A."/>
            <person name="Takaki Y."/>
            <person name="Nishi S."/>
            <person name="Hori S."/>
            <person name="Arai W."/>
            <person name="Tsubouchi T."/>
            <person name="Morono Y."/>
            <person name="Uchiyama I."/>
            <person name="Ito T."/>
            <person name="Fujiyama A."/>
            <person name="Inagaki F."/>
            <person name="Takami H."/>
        </authorList>
    </citation>
    <scope>NUCLEOTIDE SEQUENCE</scope>
    <source>
        <strain evidence="1">Expedition CK06-06</strain>
    </source>
</reference>
<dbReference type="AlphaFoldDB" id="X0XL26"/>
<name>X0XL26_9ZZZZ</name>
<comment type="caution">
    <text evidence="1">The sequence shown here is derived from an EMBL/GenBank/DDBJ whole genome shotgun (WGS) entry which is preliminary data.</text>
</comment>
<protein>
    <submittedName>
        <fullName evidence="1">Uncharacterized protein</fullName>
    </submittedName>
</protein>
<proteinExistence type="predicted"/>
<dbReference type="EMBL" id="BARS01055243">
    <property type="protein sequence ID" value="GAG43880.1"/>
    <property type="molecule type" value="Genomic_DNA"/>
</dbReference>